<dbReference type="GO" id="GO:0004571">
    <property type="term" value="F:mannosyl-oligosaccharide 1,2-alpha-mannosidase activity"/>
    <property type="evidence" value="ECO:0007669"/>
    <property type="project" value="InterPro"/>
</dbReference>
<proteinExistence type="inferred from homology"/>
<evidence type="ECO:0000256" key="2">
    <source>
        <dbReference type="ARBA" id="ARBA00007658"/>
    </source>
</evidence>
<dbReference type="InterPro" id="IPR001382">
    <property type="entry name" value="Glyco_hydro_47"/>
</dbReference>
<comment type="subcellular location">
    <subcellularLocation>
        <location evidence="1">Endoplasmic reticulum</location>
    </subcellularLocation>
</comment>
<dbReference type="EC" id="3.2.1.-" evidence="5"/>
<gene>
    <name evidence="6" type="ORF">F3Y22_tig00002799pilonHSYRG00053</name>
</gene>
<evidence type="ECO:0000256" key="5">
    <source>
        <dbReference type="RuleBase" id="RU361193"/>
    </source>
</evidence>
<accession>A0A6A3CW32</accession>
<comment type="caution">
    <text evidence="6">The sequence shown here is derived from an EMBL/GenBank/DDBJ whole genome shotgun (WGS) entry which is preliminary data.</text>
</comment>
<evidence type="ECO:0000256" key="3">
    <source>
        <dbReference type="ARBA" id="ARBA00022824"/>
    </source>
</evidence>
<comment type="similarity">
    <text evidence="2 5">Belongs to the glycosyl hydrolase 47 family.</text>
</comment>
<dbReference type="InterPro" id="IPR012341">
    <property type="entry name" value="6hp_glycosidase-like_sf"/>
</dbReference>
<dbReference type="PRINTS" id="PR00747">
    <property type="entry name" value="GLYHDRLASE47"/>
</dbReference>
<dbReference type="Proteomes" id="UP000436088">
    <property type="component" value="Unassembled WGS sequence"/>
</dbReference>
<dbReference type="Pfam" id="PF01532">
    <property type="entry name" value="Glyco_hydro_47"/>
    <property type="match status" value="1"/>
</dbReference>
<name>A0A6A3CW32_HIBSY</name>
<dbReference type="GO" id="GO:0005975">
    <property type="term" value="P:carbohydrate metabolic process"/>
    <property type="evidence" value="ECO:0007669"/>
    <property type="project" value="InterPro"/>
</dbReference>
<organism evidence="6 7">
    <name type="scientific">Hibiscus syriacus</name>
    <name type="common">Rose of Sharon</name>
    <dbReference type="NCBI Taxonomy" id="106335"/>
    <lineage>
        <taxon>Eukaryota</taxon>
        <taxon>Viridiplantae</taxon>
        <taxon>Streptophyta</taxon>
        <taxon>Embryophyta</taxon>
        <taxon>Tracheophyta</taxon>
        <taxon>Spermatophyta</taxon>
        <taxon>Magnoliopsida</taxon>
        <taxon>eudicotyledons</taxon>
        <taxon>Gunneridae</taxon>
        <taxon>Pentapetalae</taxon>
        <taxon>rosids</taxon>
        <taxon>malvids</taxon>
        <taxon>Malvales</taxon>
        <taxon>Malvaceae</taxon>
        <taxon>Malvoideae</taxon>
        <taxon>Hibiscus</taxon>
    </lineage>
</organism>
<evidence type="ECO:0000256" key="1">
    <source>
        <dbReference type="ARBA" id="ARBA00004240"/>
    </source>
</evidence>
<dbReference type="EMBL" id="VEPZ02000194">
    <property type="protein sequence ID" value="KAE8731528.1"/>
    <property type="molecule type" value="Genomic_DNA"/>
</dbReference>
<dbReference type="GO" id="GO:0016020">
    <property type="term" value="C:membrane"/>
    <property type="evidence" value="ECO:0007669"/>
    <property type="project" value="InterPro"/>
</dbReference>
<evidence type="ECO:0000256" key="4">
    <source>
        <dbReference type="ARBA" id="ARBA00023180"/>
    </source>
</evidence>
<dbReference type="GO" id="GO:0005509">
    <property type="term" value="F:calcium ion binding"/>
    <property type="evidence" value="ECO:0007669"/>
    <property type="project" value="InterPro"/>
</dbReference>
<dbReference type="GO" id="GO:0044322">
    <property type="term" value="C:endoplasmic reticulum quality control compartment"/>
    <property type="evidence" value="ECO:0007669"/>
    <property type="project" value="GOC"/>
</dbReference>
<dbReference type="InterPro" id="IPR036026">
    <property type="entry name" value="Seven-hairpin_glycosidases"/>
</dbReference>
<sequence length="233" mass="25872">MVLHHLQSFYFISYFQNSFELVCDIQLSASVSNCIESNLLPQHAYVWLASLVGRLPLDATRSMWSIFENLPILAKGIDVLAKVPEPSSQPDKVDLDFGPLQTCESGSAQGITPLKAYLGSDIRIGNLGCFPKILYQTHTRKPNAPRENKIASIFETTIRILGGLVSAHLIASDYAMGMRIPSYDNQLLDLAKDMAMRLLPAFDTPTRIPFGSVNLKYGVDEHEIKAMPLLSPY</sequence>
<dbReference type="SUPFAM" id="SSF48225">
    <property type="entry name" value="Seven-hairpin glycosidases"/>
    <property type="match status" value="1"/>
</dbReference>
<dbReference type="InterPro" id="IPR044674">
    <property type="entry name" value="EDEM1/2/3"/>
</dbReference>
<dbReference type="PANTHER" id="PTHR45679:SF6">
    <property type="entry name" value="ER DEGRADATION-ENHANCING ALPHA-MANNOSIDASE-LIKE PROTEIN 2"/>
    <property type="match status" value="1"/>
</dbReference>
<dbReference type="Gene3D" id="1.50.10.10">
    <property type="match status" value="1"/>
</dbReference>
<dbReference type="PANTHER" id="PTHR45679">
    <property type="entry name" value="ER DEGRADATION-ENHANCING ALPHA-MANNOSIDASE-LIKE PROTEIN 2"/>
    <property type="match status" value="1"/>
</dbReference>
<protein>
    <recommendedName>
        <fullName evidence="5">alpha-1,2-Mannosidase</fullName>
        <ecNumber evidence="5">3.2.1.-</ecNumber>
    </recommendedName>
</protein>
<keyword evidence="5" id="KW-0326">Glycosidase</keyword>
<evidence type="ECO:0000313" key="7">
    <source>
        <dbReference type="Proteomes" id="UP000436088"/>
    </source>
</evidence>
<evidence type="ECO:0000313" key="6">
    <source>
        <dbReference type="EMBL" id="KAE8731528.1"/>
    </source>
</evidence>
<reference evidence="6" key="1">
    <citation type="submission" date="2019-09" db="EMBL/GenBank/DDBJ databases">
        <title>Draft genome information of white flower Hibiscus syriacus.</title>
        <authorList>
            <person name="Kim Y.-M."/>
        </authorList>
    </citation>
    <scope>NUCLEOTIDE SEQUENCE [LARGE SCALE GENOMIC DNA]</scope>
    <source>
        <strain evidence="6">YM2019G1</strain>
    </source>
</reference>
<keyword evidence="4" id="KW-0325">Glycoprotein</keyword>
<dbReference type="AlphaFoldDB" id="A0A6A3CW32"/>
<keyword evidence="7" id="KW-1185">Reference proteome</keyword>
<keyword evidence="3" id="KW-0256">Endoplasmic reticulum</keyword>
<dbReference type="GO" id="GO:1904380">
    <property type="term" value="P:endoplasmic reticulum mannose trimming"/>
    <property type="evidence" value="ECO:0007669"/>
    <property type="project" value="InterPro"/>
</dbReference>
<keyword evidence="5" id="KW-0378">Hydrolase</keyword>